<keyword evidence="2" id="KW-1185">Reference proteome</keyword>
<name>A0ABM9T1B1_THIA3</name>
<evidence type="ECO:0000313" key="2">
    <source>
        <dbReference type="Proteomes" id="UP000078599"/>
    </source>
</evidence>
<comment type="caution">
    <text evidence="1">The sequence shown here is derived from an EMBL/GenBank/DDBJ whole genome shotgun (WGS) entry which is preliminary data.</text>
</comment>
<dbReference type="EMBL" id="CTRI01000003">
    <property type="protein sequence ID" value="CQR27579.1"/>
    <property type="molecule type" value="Genomic_DNA"/>
</dbReference>
<reference evidence="1 2" key="1">
    <citation type="submission" date="2015-03" db="EMBL/GenBank/DDBJ databases">
        <authorList>
            <person name="Regsiter A."/>
            <person name="william w."/>
        </authorList>
    </citation>
    <scope>NUCLEOTIDE SEQUENCE [LARGE SCALE GENOMIC DNA]</scope>
    <source>
        <strain evidence="1 2">CB1</strain>
    </source>
</reference>
<gene>
    <name evidence="1" type="ORF">THICB1_110098</name>
</gene>
<accession>A0ABM9T1B1</accession>
<sequence length="90" mass="10439">MRYPISVKHSRDAVEAKLAHFFHSDVSCINTKHIEAKIMCRHEQTAIAKSKIDPLFRRRRIGNKNPRQDGNTISYDWAPYLALHIIIAAR</sequence>
<organism evidence="1 2">
    <name type="scientific">Thiomonas arsenitoxydans (strain DSM 22701 / CIP 110005 / 3As)</name>
    <dbReference type="NCBI Taxonomy" id="426114"/>
    <lineage>
        <taxon>Bacteria</taxon>
        <taxon>Pseudomonadati</taxon>
        <taxon>Pseudomonadota</taxon>
        <taxon>Betaproteobacteria</taxon>
        <taxon>Burkholderiales</taxon>
        <taxon>Thiomonas</taxon>
    </lineage>
</organism>
<evidence type="ECO:0008006" key="3">
    <source>
        <dbReference type="Google" id="ProtNLM"/>
    </source>
</evidence>
<evidence type="ECO:0000313" key="1">
    <source>
        <dbReference type="EMBL" id="CQR27579.1"/>
    </source>
</evidence>
<proteinExistence type="predicted"/>
<dbReference type="Proteomes" id="UP000078599">
    <property type="component" value="Unassembled WGS sequence"/>
</dbReference>
<protein>
    <recommendedName>
        <fullName evidence="3">Transposase</fullName>
    </recommendedName>
</protein>